<evidence type="ECO:0000313" key="1">
    <source>
        <dbReference type="EMBL" id="ALL01747.1"/>
    </source>
</evidence>
<dbReference type="KEGG" id="pdl:Pyrde_1704"/>
<dbReference type="EMBL" id="CP013011">
    <property type="protein sequence ID" value="ALL01747.1"/>
    <property type="molecule type" value="Genomic_DNA"/>
</dbReference>
<proteinExistence type="predicted"/>
<organism evidence="1 3">
    <name type="scientific">Pyrodictium delaneyi</name>
    <dbReference type="NCBI Taxonomy" id="1273541"/>
    <lineage>
        <taxon>Archaea</taxon>
        <taxon>Thermoproteota</taxon>
        <taxon>Thermoprotei</taxon>
        <taxon>Desulfurococcales</taxon>
        <taxon>Pyrodictiaceae</taxon>
        <taxon>Pyrodictium</taxon>
    </lineage>
</organism>
<gene>
    <name evidence="2" type="ORF">Pdsh_04890</name>
    <name evidence="1" type="ORF">Pyrde_1704</name>
</gene>
<reference evidence="1 3" key="1">
    <citation type="submission" date="2015-10" db="EMBL/GenBank/DDBJ databases">
        <title>Complete genome sequence of hyperthermophilic archaeon Pyrodictium delaneyi Su06.</title>
        <authorList>
            <person name="Jung J.-H."/>
            <person name="Lin J."/>
            <person name="Holden J.F."/>
            <person name="Park C.-S."/>
        </authorList>
    </citation>
    <scope>NUCLEOTIDE SEQUENCE [LARGE SCALE GENOMIC DNA]</scope>
    <source>
        <strain evidence="1 3">Su06</strain>
    </source>
</reference>
<dbReference type="GeneID" id="26100044"/>
<dbReference type="AlphaFoldDB" id="A0A0P0N618"/>
<reference evidence="2 4" key="2">
    <citation type="submission" date="2017-05" db="EMBL/GenBank/DDBJ databases">
        <title>The draft genome of the hyperthermophilic archaeon 'Pyrodictium delaneyi strain Hulk', an iron and nitrate reducer, reveals the capacity for sulfate reduction.</title>
        <authorList>
            <person name="Demey L.M."/>
            <person name="Miller C."/>
            <person name="Manzella M."/>
            <person name="Reguera G."/>
            <person name="Kashefi K."/>
        </authorList>
    </citation>
    <scope>NUCLEOTIDE SEQUENCE [LARGE SCALE GENOMIC DNA]</scope>
    <source>
        <strain evidence="2 4">Hulk</strain>
    </source>
</reference>
<dbReference type="STRING" id="1273541.Pyrde_1704"/>
<sequence>MNEIELELVEEYELLGEKRYRFRIKGTSIYLNVTAKDVEDARQKAITMVKEIRLDAILSKLTG</sequence>
<dbReference type="EMBL" id="NCQP01000002">
    <property type="protein sequence ID" value="OWJ55032.1"/>
    <property type="molecule type" value="Genomic_DNA"/>
</dbReference>
<dbReference type="Proteomes" id="UP000058613">
    <property type="component" value="Chromosome"/>
</dbReference>
<evidence type="ECO:0000313" key="4">
    <source>
        <dbReference type="Proteomes" id="UP000196694"/>
    </source>
</evidence>
<dbReference type="Proteomes" id="UP000196694">
    <property type="component" value="Unassembled WGS sequence"/>
</dbReference>
<evidence type="ECO:0000313" key="2">
    <source>
        <dbReference type="EMBL" id="OWJ55032.1"/>
    </source>
</evidence>
<protein>
    <submittedName>
        <fullName evidence="1">Uncharacterized protein</fullName>
    </submittedName>
</protein>
<name>A0A0P0N618_9CREN</name>
<keyword evidence="4" id="KW-1185">Reference proteome</keyword>
<evidence type="ECO:0000313" key="3">
    <source>
        <dbReference type="Proteomes" id="UP000058613"/>
    </source>
</evidence>
<accession>A0A0P0N618</accession>
<dbReference type="RefSeq" id="WP_055409944.1">
    <property type="nucleotide sequence ID" value="NZ_CP013011.1"/>
</dbReference>
<dbReference type="OrthoDB" id="379765at2157"/>